<dbReference type="AlphaFoldDB" id="A0A317Z2D1"/>
<gene>
    <name evidence="2" type="ORF">DD924_19685</name>
</gene>
<protein>
    <submittedName>
        <fullName evidence="2">PTS fructose transporter subunit IID</fullName>
    </submittedName>
</protein>
<name>A0A317Z2D1_STAPS</name>
<evidence type="ECO:0000256" key="1">
    <source>
        <dbReference type="SAM" id="MobiDB-lite"/>
    </source>
</evidence>
<evidence type="ECO:0000313" key="2">
    <source>
        <dbReference type="EMBL" id="PWZ93496.1"/>
    </source>
</evidence>
<dbReference type="EMBL" id="QEIV01002474">
    <property type="protein sequence ID" value="PWZ93496.1"/>
    <property type="molecule type" value="Genomic_DNA"/>
</dbReference>
<comment type="caution">
    <text evidence="2">The sequence shown here is derived from an EMBL/GenBank/DDBJ whole genome shotgun (WGS) entry which is preliminary data.</text>
</comment>
<proteinExistence type="predicted"/>
<dbReference type="Proteomes" id="UP000246351">
    <property type="component" value="Unassembled WGS sequence"/>
</dbReference>
<sequence>MTNYNQTETQISQNADANSKLTGAMPQTPYKLTDKDF</sequence>
<evidence type="ECO:0000313" key="3">
    <source>
        <dbReference type="Proteomes" id="UP000246351"/>
    </source>
</evidence>
<organism evidence="2 3">
    <name type="scientific">Staphylococcus pseudintermedius</name>
    <dbReference type="NCBI Taxonomy" id="283734"/>
    <lineage>
        <taxon>Bacteria</taxon>
        <taxon>Bacillati</taxon>
        <taxon>Bacillota</taxon>
        <taxon>Bacilli</taxon>
        <taxon>Bacillales</taxon>
        <taxon>Staphylococcaceae</taxon>
        <taxon>Staphylococcus</taxon>
        <taxon>Staphylococcus intermedius group</taxon>
    </lineage>
</organism>
<feature type="non-terminal residue" evidence="2">
    <location>
        <position position="37"/>
    </location>
</feature>
<feature type="compositionally biased region" description="Polar residues" evidence="1">
    <location>
        <begin position="1"/>
        <end position="21"/>
    </location>
</feature>
<reference evidence="2 3" key="1">
    <citation type="journal article" date="2018" name="Vet. Microbiol.">
        <title>Clonal diversity and geographic distribution of methicillin-resistant Staphylococcus pseudintermedius from Australian animals: Discovery of novel sequence types.</title>
        <authorList>
            <person name="Worthing K.A."/>
            <person name="Abraham S."/>
            <person name="Coombs G.W."/>
            <person name="Pang S."/>
            <person name="Saputra S."/>
            <person name="Jordan D."/>
            <person name="Trott D.J."/>
            <person name="Norris J.M."/>
        </authorList>
    </citation>
    <scope>NUCLEOTIDE SEQUENCE [LARGE SCALE GENOMIC DNA]</scope>
    <source>
        <strain evidence="2 3">ST71 3</strain>
    </source>
</reference>
<feature type="region of interest" description="Disordered" evidence="1">
    <location>
        <begin position="1"/>
        <end position="37"/>
    </location>
</feature>
<accession>A0A317Z2D1</accession>